<dbReference type="GO" id="GO:0005886">
    <property type="term" value="C:plasma membrane"/>
    <property type="evidence" value="ECO:0007669"/>
    <property type="project" value="UniProtKB-SubCell"/>
</dbReference>
<feature type="transmembrane region" description="Helical" evidence="7">
    <location>
        <begin position="176"/>
        <end position="196"/>
    </location>
</feature>
<feature type="transmembrane region" description="Helical" evidence="7">
    <location>
        <begin position="81"/>
        <end position="101"/>
    </location>
</feature>
<keyword evidence="4 7" id="KW-1133">Transmembrane helix</keyword>
<sequence length="449" mass="46182">MSHPDRINRTARGTLAATTLGFFGGFAGVSIVGPLAPRFAELLHLSPVIAALLAATPNLTGSLLRIPFGALYDRLGGRRPFLFLLAVTSVAVLGLLVLLHARYPDHLAGSLPLLFLLAALAGFGVATFSVGVGQIAGWHSADRQGRALGIYAGLGNLGPALSALLLPIAVTSLGIVGGYGIWLVILVVLTVLYALFARDAARIGSPVRAASSALLCAASRRTTWMLVSGYFISFGGFLGLTAWLPSYWHAMYGLSLRESGILTASFAATAALARVPGGILADRLASHAVLLTANAGLVGGIAVLCWSSSLPLSLGATLIVAAAMGVQNAWIFRTLPMCAPDAVGSAAGWVGGLGALGGFALPPLVGWVTSLVGGRTGYAQGFLPIAAAAALVLPALLRLASHVSGRRVGLITSQFPPESGARGPSLGLRRLMAEPSLQQLQERDIDVPR</sequence>
<comment type="subcellular location">
    <subcellularLocation>
        <location evidence="1">Cell membrane</location>
        <topology evidence="1">Multi-pass membrane protein</topology>
    </subcellularLocation>
</comment>
<dbReference type="RefSeq" id="WP_011720582.1">
    <property type="nucleotide sequence ID" value="NC_008578.1"/>
</dbReference>
<dbReference type="HOGENOM" id="CLU_001265_14_0_11"/>
<dbReference type="InterPro" id="IPR011701">
    <property type="entry name" value="MFS"/>
</dbReference>
<dbReference type="EMBL" id="CP000481">
    <property type="protein sequence ID" value="ABK53519.1"/>
    <property type="molecule type" value="Genomic_DNA"/>
</dbReference>
<dbReference type="AlphaFoldDB" id="A0LVQ9"/>
<evidence type="ECO:0000256" key="1">
    <source>
        <dbReference type="ARBA" id="ARBA00004651"/>
    </source>
</evidence>
<feature type="domain" description="Major facilitator superfamily (MFS) profile" evidence="8">
    <location>
        <begin position="14"/>
        <end position="404"/>
    </location>
</feature>
<gene>
    <name evidence="9" type="ordered locus">Acel_1747</name>
</gene>
<feature type="transmembrane region" description="Helical" evidence="7">
    <location>
        <begin position="148"/>
        <end position="170"/>
    </location>
</feature>
<keyword evidence="5" id="KW-0534">Nitrate assimilation</keyword>
<evidence type="ECO:0000256" key="3">
    <source>
        <dbReference type="ARBA" id="ARBA00022692"/>
    </source>
</evidence>
<keyword evidence="3 7" id="KW-0812">Transmembrane</keyword>
<dbReference type="GO" id="GO:0042128">
    <property type="term" value="P:nitrate assimilation"/>
    <property type="evidence" value="ECO:0007669"/>
    <property type="project" value="UniProtKB-KW"/>
</dbReference>
<evidence type="ECO:0000256" key="4">
    <source>
        <dbReference type="ARBA" id="ARBA00022989"/>
    </source>
</evidence>
<feature type="transmembrane region" description="Helical" evidence="7">
    <location>
        <begin position="12"/>
        <end position="36"/>
    </location>
</feature>
<dbReference type="Proteomes" id="UP000008221">
    <property type="component" value="Chromosome"/>
</dbReference>
<dbReference type="FunCoup" id="A0LVQ9">
    <property type="interactions" value="7"/>
</dbReference>
<feature type="transmembrane region" description="Helical" evidence="7">
    <location>
        <begin position="113"/>
        <end position="136"/>
    </location>
</feature>
<feature type="transmembrane region" description="Helical" evidence="7">
    <location>
        <begin position="310"/>
        <end position="331"/>
    </location>
</feature>
<dbReference type="eggNOG" id="COG2223">
    <property type="taxonomic scope" value="Bacteria"/>
</dbReference>
<dbReference type="STRING" id="351607.Acel_1747"/>
<dbReference type="PROSITE" id="PS50850">
    <property type="entry name" value="MFS"/>
    <property type="match status" value="1"/>
</dbReference>
<dbReference type="Pfam" id="PF07690">
    <property type="entry name" value="MFS_1"/>
    <property type="match status" value="1"/>
</dbReference>
<dbReference type="GO" id="GO:0015112">
    <property type="term" value="F:nitrate transmembrane transporter activity"/>
    <property type="evidence" value="ECO:0007669"/>
    <property type="project" value="InterPro"/>
</dbReference>
<feature type="transmembrane region" description="Helical" evidence="7">
    <location>
        <begin position="224"/>
        <end position="244"/>
    </location>
</feature>
<dbReference type="SUPFAM" id="SSF103473">
    <property type="entry name" value="MFS general substrate transporter"/>
    <property type="match status" value="1"/>
</dbReference>
<reference evidence="9 10" key="1">
    <citation type="journal article" date="2009" name="Genome Res.">
        <title>Complete genome of the cellulolytic thermophile Acidothermus cellulolyticus 11B provides insights into its ecophysiological and evolutionary adaptations.</title>
        <authorList>
            <person name="Barabote R.D."/>
            <person name="Xie G."/>
            <person name="Leu D.H."/>
            <person name="Normand P."/>
            <person name="Necsulea A."/>
            <person name="Daubin V."/>
            <person name="Medigue C."/>
            <person name="Adney W.S."/>
            <person name="Xu X.C."/>
            <person name="Lapidus A."/>
            <person name="Parales R.E."/>
            <person name="Detter C."/>
            <person name="Pujic P."/>
            <person name="Bruce D."/>
            <person name="Lavire C."/>
            <person name="Challacombe J.F."/>
            <person name="Brettin T.S."/>
            <person name="Berry A.M."/>
        </authorList>
    </citation>
    <scope>NUCLEOTIDE SEQUENCE [LARGE SCALE GENOMIC DNA]</scope>
    <source>
        <strain evidence="10">ATCC 43068 / DSM 8971 / 11B</strain>
    </source>
</reference>
<feature type="transmembrane region" description="Helical" evidence="7">
    <location>
        <begin position="42"/>
        <end position="60"/>
    </location>
</feature>
<dbReference type="PANTHER" id="PTHR23515">
    <property type="entry name" value="HIGH-AFFINITY NITRATE TRANSPORTER 2.3"/>
    <property type="match status" value="1"/>
</dbReference>
<dbReference type="InterPro" id="IPR020846">
    <property type="entry name" value="MFS_dom"/>
</dbReference>
<evidence type="ECO:0000256" key="6">
    <source>
        <dbReference type="ARBA" id="ARBA00023136"/>
    </source>
</evidence>
<feature type="transmembrane region" description="Helical" evidence="7">
    <location>
        <begin position="343"/>
        <end position="365"/>
    </location>
</feature>
<keyword evidence="10" id="KW-1185">Reference proteome</keyword>
<name>A0LVQ9_ACIC1</name>
<accession>A0LVQ9</accession>
<feature type="transmembrane region" description="Helical" evidence="7">
    <location>
        <begin position="250"/>
        <end position="272"/>
    </location>
</feature>
<dbReference type="Gene3D" id="1.20.1250.20">
    <property type="entry name" value="MFS general substrate transporter like domains"/>
    <property type="match status" value="2"/>
</dbReference>
<evidence type="ECO:0000256" key="7">
    <source>
        <dbReference type="SAM" id="Phobius"/>
    </source>
</evidence>
<feature type="transmembrane region" description="Helical" evidence="7">
    <location>
        <begin position="377"/>
        <end position="397"/>
    </location>
</feature>
<dbReference type="InterPro" id="IPR036259">
    <property type="entry name" value="MFS_trans_sf"/>
</dbReference>
<evidence type="ECO:0000313" key="10">
    <source>
        <dbReference type="Proteomes" id="UP000008221"/>
    </source>
</evidence>
<dbReference type="InterPro" id="IPR044772">
    <property type="entry name" value="NO3_transporter"/>
</dbReference>
<evidence type="ECO:0000313" key="9">
    <source>
        <dbReference type="EMBL" id="ABK53519.1"/>
    </source>
</evidence>
<feature type="transmembrane region" description="Helical" evidence="7">
    <location>
        <begin position="284"/>
        <end position="304"/>
    </location>
</feature>
<evidence type="ECO:0000256" key="5">
    <source>
        <dbReference type="ARBA" id="ARBA00023063"/>
    </source>
</evidence>
<comment type="similarity">
    <text evidence="2">Belongs to the major facilitator superfamily. Nitrate/nitrite porter (TC 2.A.1.8) family.</text>
</comment>
<proteinExistence type="inferred from homology"/>
<evidence type="ECO:0000256" key="2">
    <source>
        <dbReference type="ARBA" id="ARBA00008432"/>
    </source>
</evidence>
<protein>
    <submittedName>
        <fullName evidence="9">Major facilitator superfamily MFS_1</fullName>
    </submittedName>
</protein>
<organism evidence="9 10">
    <name type="scientific">Acidothermus cellulolyticus (strain ATCC 43068 / DSM 8971 / 11B)</name>
    <dbReference type="NCBI Taxonomy" id="351607"/>
    <lineage>
        <taxon>Bacteria</taxon>
        <taxon>Bacillati</taxon>
        <taxon>Actinomycetota</taxon>
        <taxon>Actinomycetes</taxon>
        <taxon>Acidothermales</taxon>
        <taxon>Acidothermaceae</taxon>
        <taxon>Acidothermus</taxon>
    </lineage>
</organism>
<evidence type="ECO:0000259" key="8">
    <source>
        <dbReference type="PROSITE" id="PS50850"/>
    </source>
</evidence>
<keyword evidence="6 7" id="KW-0472">Membrane</keyword>
<dbReference type="InParanoid" id="A0LVQ9"/>
<dbReference type="KEGG" id="ace:Acel_1747"/>